<keyword evidence="14" id="KW-0915">Sodium</keyword>
<evidence type="ECO:0000256" key="20">
    <source>
        <dbReference type="SAM" id="Phobius"/>
    </source>
</evidence>
<comment type="subcellular location">
    <subcellularLocation>
        <location evidence="1">Cell membrane</location>
        <topology evidence="1">Multi-pass membrane protein</topology>
    </subcellularLocation>
</comment>
<dbReference type="GO" id="GO:0005516">
    <property type="term" value="F:calmodulin binding"/>
    <property type="evidence" value="ECO:0007669"/>
    <property type="project" value="UniProtKB-KW"/>
</dbReference>
<feature type="transmembrane region" description="Helical" evidence="20">
    <location>
        <begin position="107"/>
        <end position="131"/>
    </location>
</feature>
<dbReference type="GO" id="GO:0007154">
    <property type="term" value="P:cell communication"/>
    <property type="evidence" value="ECO:0007669"/>
    <property type="project" value="InterPro"/>
</dbReference>
<feature type="transmembrane region" description="Helical" evidence="20">
    <location>
        <begin position="719"/>
        <end position="738"/>
    </location>
</feature>
<evidence type="ECO:0000259" key="22">
    <source>
        <dbReference type="SMART" id="SM00237"/>
    </source>
</evidence>
<feature type="transmembrane region" description="Helical" evidence="20">
    <location>
        <begin position="745"/>
        <end position="765"/>
    </location>
</feature>
<feature type="transmembrane region" description="Helical" evidence="20">
    <location>
        <begin position="880"/>
        <end position="900"/>
    </location>
</feature>
<keyword evidence="16 20" id="KW-0472">Membrane</keyword>
<dbReference type="Gene3D" id="1.20.1420.30">
    <property type="entry name" value="NCX, central ion-binding region"/>
    <property type="match status" value="2"/>
</dbReference>
<evidence type="ECO:0000256" key="16">
    <source>
        <dbReference type="ARBA" id="ARBA00023136"/>
    </source>
</evidence>
<accession>A0A1B6GA97</accession>
<keyword evidence="8" id="KW-0479">Metal-binding</keyword>
<keyword evidence="3" id="KW-0813">Transport</keyword>
<evidence type="ECO:0000256" key="5">
    <source>
        <dbReference type="ARBA" id="ARBA00022475"/>
    </source>
</evidence>
<dbReference type="InterPro" id="IPR004837">
    <property type="entry name" value="NaCa_Exmemb"/>
</dbReference>
<evidence type="ECO:0000256" key="21">
    <source>
        <dbReference type="SAM" id="SignalP"/>
    </source>
</evidence>
<evidence type="ECO:0000256" key="13">
    <source>
        <dbReference type="ARBA" id="ARBA00022989"/>
    </source>
</evidence>
<keyword evidence="5" id="KW-1003">Cell membrane</keyword>
<dbReference type="GO" id="GO:0030424">
    <property type="term" value="C:axon"/>
    <property type="evidence" value="ECO:0007669"/>
    <property type="project" value="TreeGrafter"/>
</dbReference>
<feature type="transmembrane region" description="Helical" evidence="20">
    <location>
        <begin position="848"/>
        <end position="868"/>
    </location>
</feature>
<dbReference type="EMBL" id="GECZ01010412">
    <property type="protein sequence ID" value="JAS59357.1"/>
    <property type="molecule type" value="Transcribed_RNA"/>
</dbReference>
<dbReference type="GO" id="GO:0046872">
    <property type="term" value="F:metal ion binding"/>
    <property type="evidence" value="ECO:0007669"/>
    <property type="project" value="UniProtKB-KW"/>
</dbReference>
<gene>
    <name evidence="23" type="ORF">g.16325</name>
</gene>
<feature type="domain" description="Calx-beta" evidence="22">
    <location>
        <begin position="339"/>
        <end position="439"/>
    </location>
</feature>
<dbReference type="Pfam" id="PF03160">
    <property type="entry name" value="Calx-beta"/>
    <property type="match status" value="1"/>
</dbReference>
<keyword evidence="17" id="KW-0325">Glycoprotein</keyword>
<keyword evidence="13 20" id="KW-1133">Transmembrane helix</keyword>
<evidence type="ECO:0000313" key="23">
    <source>
        <dbReference type="EMBL" id="JAS59357.1"/>
    </source>
</evidence>
<keyword evidence="7 20" id="KW-0812">Transmembrane</keyword>
<evidence type="ECO:0000256" key="4">
    <source>
        <dbReference type="ARBA" id="ARBA00022449"/>
    </source>
</evidence>
<dbReference type="InterPro" id="IPR003644">
    <property type="entry name" value="Calx_beta"/>
</dbReference>
<dbReference type="Pfam" id="PF16494">
    <property type="entry name" value="Na_Ca_ex_C"/>
    <property type="match status" value="1"/>
</dbReference>
<reference evidence="23" key="1">
    <citation type="submission" date="2015-11" db="EMBL/GenBank/DDBJ databases">
        <title>De novo transcriptome assembly of four potential Pierce s Disease insect vectors from Arizona vineyards.</title>
        <authorList>
            <person name="Tassone E.E."/>
        </authorList>
    </citation>
    <scope>NUCLEOTIDE SEQUENCE</scope>
</reference>
<evidence type="ECO:0000256" key="11">
    <source>
        <dbReference type="ARBA" id="ARBA00022837"/>
    </source>
</evidence>
<dbReference type="InterPro" id="IPR044880">
    <property type="entry name" value="NCX_ion-bd_dom_sf"/>
</dbReference>
<dbReference type="GO" id="GO:0042383">
    <property type="term" value="C:sarcolemma"/>
    <property type="evidence" value="ECO:0007669"/>
    <property type="project" value="TreeGrafter"/>
</dbReference>
<dbReference type="PANTHER" id="PTHR11878">
    <property type="entry name" value="SODIUM/CALCIUM EXCHANGER"/>
    <property type="match status" value="1"/>
</dbReference>
<protein>
    <recommendedName>
        <fullName evidence="22">Calx-beta domain-containing protein</fullName>
    </recommendedName>
</protein>
<evidence type="ECO:0000256" key="7">
    <source>
        <dbReference type="ARBA" id="ARBA00022692"/>
    </source>
</evidence>
<keyword evidence="11" id="KW-0106">Calcium</keyword>
<dbReference type="InterPro" id="IPR038081">
    <property type="entry name" value="CalX-like_sf"/>
</dbReference>
<keyword evidence="10" id="KW-0677">Repeat</keyword>
<evidence type="ECO:0000256" key="8">
    <source>
        <dbReference type="ARBA" id="ARBA00022723"/>
    </source>
</evidence>
<feature type="transmembrane region" description="Helical" evidence="20">
    <location>
        <begin position="921"/>
        <end position="943"/>
    </location>
</feature>
<sequence length="945" mass="102925">MLPLLLLPVLPSALASSADEDNTTGVCQDGLLLPVWLPQHNLTTGDRIARGLVYFISLLYLFLGVSIISDRFMSAIEVITSQEREVTVTKKGGVEQKIVVRVWNETVANLTLMALGSSAPEILLSIIEIYAKGFEAGDLGPGTIVGSAAYNLFVIIALCVSVIPAGETRKIKHLNVFFVTATWSVFAYVWLYVILAVTSPGVVDVWEGILTFSFFPLTVLTAYIADQRIALHKIPFKKFRLNRNRVIVAAESADIEMDKEPEVELLDDTLEQARRDYALVLRELRKQHPQKTISELEGLAKEQIDNSGPKSRAYYRVMATRSMTGGSMARPRSGSISAGRRPSTTTDDVTKFFFDPATYTVLENIGTFEITVVREGRDVPHPVILEYRTEDGTATAGTDYVGASGTLVFKPGDTQQTIKLQIIDDELFEEDEHFFVHLTDMKVQGQASHPIKLVTPKVAKILILDDDHAGVFAFPEACIDVPESEGVYELPVERSSGARGKIKLPYRTEDGTAKAGKDYVETHGYIVFENNEARKTIPIGIVPEHCYERNVSLFVELGEPEEDQPSETSTEMSHPYSALAANAAHAFLYGSYSNITYNLVPNNIHHKKEDELTIEEKVALEGRPRLGLVPRVQINIKESDEFKNTVDKLVQKRGASAVSVSTSSWGEQFVEAIRVNSEAGEGEEDGPAESPSCGGYILHVLTIFWRILFAFVPPADMCSGYLCFVSSIFWIGVLTAVIGDLASHFGCTVGLQDAVTAITFVALGTSVPEFCNGWLCFWSAITVIGVLTAVIGDVASHFGCSVGIKDAVTALSLVAMGTSLPDTFASKVAAIQDATADNSVGNVTGSNAVNVFLGIGVAWSIAAIYHSWHGNQFIVPPGNLGFSVMVFCTEALFAISVLLLRRSKYVGGELGGPVGLKYLTSAFMFGLWIIYLTLSTLEAYGVIGV</sequence>
<feature type="signal peptide" evidence="21">
    <location>
        <begin position="1"/>
        <end position="15"/>
    </location>
</feature>
<keyword evidence="12" id="KW-0112">Calmodulin-binding</keyword>
<dbReference type="AlphaFoldDB" id="A0A1B6GA97"/>
<evidence type="ECO:0000256" key="1">
    <source>
        <dbReference type="ARBA" id="ARBA00004651"/>
    </source>
</evidence>
<evidence type="ECO:0000256" key="15">
    <source>
        <dbReference type="ARBA" id="ARBA00023065"/>
    </source>
</evidence>
<feature type="transmembrane region" description="Helical" evidence="20">
    <location>
        <begin position="777"/>
        <end position="795"/>
    </location>
</feature>
<evidence type="ECO:0000256" key="18">
    <source>
        <dbReference type="ARBA" id="ARBA00023201"/>
    </source>
</evidence>
<dbReference type="Pfam" id="PF01699">
    <property type="entry name" value="Na_Ca_ex"/>
    <property type="match status" value="3"/>
</dbReference>
<feature type="chain" id="PRO_5013221242" description="Calx-beta domain-containing protein" evidence="21">
    <location>
        <begin position="16"/>
        <end position="945"/>
    </location>
</feature>
<evidence type="ECO:0000256" key="14">
    <source>
        <dbReference type="ARBA" id="ARBA00023053"/>
    </source>
</evidence>
<evidence type="ECO:0000256" key="2">
    <source>
        <dbReference type="ARBA" id="ARBA00007489"/>
    </source>
</evidence>
<keyword evidence="4" id="KW-0050">Antiport</keyword>
<comment type="similarity">
    <text evidence="2">Belongs to the Ca(2+):cation antiporter (CaCA) (TC 2.A.19) family. SLC8 subfamily.</text>
</comment>
<evidence type="ECO:0000256" key="9">
    <source>
        <dbReference type="ARBA" id="ARBA00022729"/>
    </source>
</evidence>
<dbReference type="PRINTS" id="PR01259">
    <property type="entry name" value="NACAEXCHNGR"/>
</dbReference>
<dbReference type="SMART" id="SM00237">
    <property type="entry name" value="Calx_beta"/>
    <property type="match status" value="2"/>
</dbReference>
<dbReference type="SUPFAM" id="SSF141072">
    <property type="entry name" value="CalX-like"/>
    <property type="match status" value="2"/>
</dbReference>
<dbReference type="InterPro" id="IPR051171">
    <property type="entry name" value="CaCA"/>
</dbReference>
<keyword evidence="6" id="KW-0109">Calcium transport</keyword>
<feature type="domain" description="Calx-beta" evidence="22">
    <location>
        <begin position="459"/>
        <end position="558"/>
    </location>
</feature>
<evidence type="ECO:0000256" key="6">
    <source>
        <dbReference type="ARBA" id="ARBA00022568"/>
    </source>
</evidence>
<dbReference type="GO" id="GO:0098794">
    <property type="term" value="C:postsynapse"/>
    <property type="evidence" value="ECO:0007669"/>
    <property type="project" value="TreeGrafter"/>
</dbReference>
<dbReference type="NCBIfam" id="TIGR00845">
    <property type="entry name" value="caca"/>
    <property type="match status" value="1"/>
</dbReference>
<dbReference type="InterPro" id="IPR004836">
    <property type="entry name" value="Na_Ca_Ex"/>
</dbReference>
<dbReference type="GO" id="GO:0005432">
    <property type="term" value="F:calcium:sodium antiporter activity"/>
    <property type="evidence" value="ECO:0007669"/>
    <property type="project" value="InterPro"/>
</dbReference>
<feature type="transmembrane region" description="Helical" evidence="20">
    <location>
        <begin position="143"/>
        <end position="164"/>
    </location>
</feature>
<dbReference type="InterPro" id="IPR032452">
    <property type="entry name" value="Na_Ca_Ex_C-exten"/>
</dbReference>
<dbReference type="Gene3D" id="2.60.40.2030">
    <property type="match status" value="2"/>
</dbReference>
<proteinExistence type="inferred from homology"/>
<dbReference type="PANTHER" id="PTHR11878:SF65">
    <property type="entry name" value="NA_CA-EXCHANGE PROTEIN, ISOFORM G"/>
    <property type="match status" value="1"/>
</dbReference>
<evidence type="ECO:0000256" key="17">
    <source>
        <dbReference type="ARBA" id="ARBA00023180"/>
    </source>
</evidence>
<keyword evidence="18" id="KW-0739">Sodium transport</keyword>
<feature type="transmembrane region" description="Helical" evidence="20">
    <location>
        <begin position="176"/>
        <end position="199"/>
    </location>
</feature>
<evidence type="ECO:0000256" key="19">
    <source>
        <dbReference type="ARBA" id="ARBA00033667"/>
    </source>
</evidence>
<organism evidence="23">
    <name type="scientific">Cuerna arida</name>
    <dbReference type="NCBI Taxonomy" id="1464854"/>
    <lineage>
        <taxon>Eukaryota</taxon>
        <taxon>Metazoa</taxon>
        <taxon>Ecdysozoa</taxon>
        <taxon>Arthropoda</taxon>
        <taxon>Hexapoda</taxon>
        <taxon>Insecta</taxon>
        <taxon>Pterygota</taxon>
        <taxon>Neoptera</taxon>
        <taxon>Paraneoptera</taxon>
        <taxon>Hemiptera</taxon>
        <taxon>Auchenorrhyncha</taxon>
        <taxon>Membracoidea</taxon>
        <taxon>Cicadellidae</taxon>
        <taxon>Cicadellinae</taxon>
        <taxon>Proconiini</taxon>
        <taxon>Cuerna</taxon>
    </lineage>
</organism>
<comment type="catalytic activity">
    <reaction evidence="19">
        <text>Ca(2+)(in) + 3 Na(+)(out) = Ca(2+)(out) + 3 Na(+)(in)</text>
        <dbReference type="Rhea" id="RHEA:69955"/>
        <dbReference type="ChEBI" id="CHEBI:29101"/>
        <dbReference type="ChEBI" id="CHEBI:29108"/>
    </reaction>
</comment>
<evidence type="ECO:0000256" key="10">
    <source>
        <dbReference type="ARBA" id="ARBA00022737"/>
    </source>
</evidence>
<dbReference type="GO" id="GO:0098703">
    <property type="term" value="P:calcium ion import across plasma membrane"/>
    <property type="evidence" value="ECO:0007669"/>
    <property type="project" value="TreeGrafter"/>
</dbReference>
<feature type="transmembrane region" description="Helical" evidence="20">
    <location>
        <begin position="48"/>
        <end position="68"/>
    </location>
</feature>
<evidence type="ECO:0000256" key="12">
    <source>
        <dbReference type="ARBA" id="ARBA00022860"/>
    </source>
</evidence>
<keyword evidence="15" id="KW-0406">Ion transport</keyword>
<keyword evidence="9 21" id="KW-0732">Signal</keyword>
<name>A0A1B6GA97_9HEMI</name>
<evidence type="ECO:0000256" key="3">
    <source>
        <dbReference type="ARBA" id="ARBA00022448"/>
    </source>
</evidence>
<feature type="transmembrane region" description="Helical" evidence="20">
    <location>
        <begin position="205"/>
        <end position="225"/>
    </location>
</feature>